<comment type="similarity">
    <text evidence="4">Belongs to the ORC1 family.</text>
</comment>
<protein>
    <recommendedName>
        <fullName evidence="4">Origin recognition complex subunit 1</fullName>
    </recommendedName>
</protein>
<evidence type="ECO:0000313" key="5">
    <source>
        <dbReference type="EMBL" id="MES1918220.1"/>
    </source>
</evidence>
<comment type="subcellular location">
    <subcellularLocation>
        <location evidence="1 4">Nucleus</location>
    </subcellularLocation>
</comment>
<dbReference type="Proteomes" id="UP001439008">
    <property type="component" value="Unassembled WGS sequence"/>
</dbReference>
<sequence>MAKSKINRIAKKSSLAKLSASYKFGKLVCRESEIQKLDAILKNALSMKFSSGSGLCFFAVIMVRLDISGMPGTGKTTVVSYVINGLGKMATKGDLPNFLYINVNAMKLMSPSQIYMTILLYLNKTGKRCLGTN</sequence>
<dbReference type="InterPro" id="IPR027417">
    <property type="entry name" value="P-loop_NTPase"/>
</dbReference>
<keyword evidence="6" id="KW-1185">Reference proteome</keyword>
<dbReference type="PANTHER" id="PTHR10763:SF23">
    <property type="entry name" value="ORIGIN RECOGNITION COMPLEX SUBUNIT 1"/>
    <property type="match status" value="1"/>
</dbReference>
<evidence type="ECO:0000256" key="4">
    <source>
        <dbReference type="RuleBase" id="RU365058"/>
    </source>
</evidence>
<organism evidence="5 6">
    <name type="scientific">Bonamia ostreae</name>
    <dbReference type="NCBI Taxonomy" id="126728"/>
    <lineage>
        <taxon>Eukaryota</taxon>
        <taxon>Sar</taxon>
        <taxon>Rhizaria</taxon>
        <taxon>Endomyxa</taxon>
        <taxon>Ascetosporea</taxon>
        <taxon>Haplosporida</taxon>
        <taxon>Bonamia</taxon>
    </lineage>
</organism>
<comment type="caution">
    <text evidence="5">The sequence shown here is derived from an EMBL/GenBank/DDBJ whole genome shotgun (WGS) entry which is preliminary data.</text>
</comment>
<proteinExistence type="inferred from homology"/>
<evidence type="ECO:0000313" key="6">
    <source>
        <dbReference type="Proteomes" id="UP001439008"/>
    </source>
</evidence>
<comment type="subunit">
    <text evidence="4">ORC is composed of six subunits.</text>
</comment>
<accession>A0ABV2AEV8</accession>
<dbReference type="PANTHER" id="PTHR10763">
    <property type="entry name" value="CELL DIVISION CONTROL PROTEIN 6-RELATED"/>
    <property type="match status" value="1"/>
</dbReference>
<gene>
    <name evidence="5" type="primary">ORC1</name>
    <name evidence="5" type="ORF">MHBO_000221</name>
</gene>
<dbReference type="Gene3D" id="3.40.50.300">
    <property type="entry name" value="P-loop containing nucleotide triphosphate hydrolases"/>
    <property type="match status" value="1"/>
</dbReference>
<dbReference type="InterPro" id="IPR050311">
    <property type="entry name" value="ORC1/CDC6"/>
</dbReference>
<keyword evidence="4" id="KW-0235">DNA replication</keyword>
<evidence type="ECO:0000256" key="1">
    <source>
        <dbReference type="ARBA" id="ARBA00004123"/>
    </source>
</evidence>
<dbReference type="SUPFAM" id="SSF52540">
    <property type="entry name" value="P-loop containing nucleoside triphosphate hydrolases"/>
    <property type="match status" value="1"/>
</dbReference>
<keyword evidence="3 4" id="KW-0539">Nucleus</keyword>
<evidence type="ECO:0000256" key="3">
    <source>
        <dbReference type="ARBA" id="ARBA00023242"/>
    </source>
</evidence>
<dbReference type="EMBL" id="JBDODL010000029">
    <property type="protein sequence ID" value="MES1918220.1"/>
    <property type="molecule type" value="Genomic_DNA"/>
</dbReference>
<name>A0ABV2AEV8_9EUKA</name>
<keyword evidence="4" id="KW-0547">Nucleotide-binding</keyword>
<comment type="function">
    <text evidence="4">Component of the origin recognition complex (ORC) that binds origins of replication. DNA-binding is ATP-dependent, however specific DNA sequences that define origins of replication have not been identified so far. ORC is required to assemble the pre-replication complex necessary to initiate DNA replication.</text>
</comment>
<reference evidence="5 6" key="1">
    <citation type="journal article" date="2024" name="BMC Biol.">
        <title>Comparative genomics of Ascetosporea gives new insight into the evolutionary basis for animal parasitism in Rhizaria.</title>
        <authorList>
            <person name="Hiltunen Thoren M."/>
            <person name="Onut-Brannstrom I."/>
            <person name="Alfjorden A."/>
            <person name="Peckova H."/>
            <person name="Swords F."/>
            <person name="Hooper C."/>
            <person name="Holzer A.S."/>
            <person name="Bass D."/>
            <person name="Burki F."/>
        </authorList>
    </citation>
    <scope>NUCLEOTIDE SEQUENCE [LARGE SCALE GENOMIC DNA]</scope>
    <source>
        <strain evidence="5">20-A016</strain>
    </source>
</reference>
<keyword evidence="2 4" id="KW-0238">DNA-binding</keyword>
<evidence type="ECO:0000256" key="2">
    <source>
        <dbReference type="ARBA" id="ARBA00023125"/>
    </source>
</evidence>
<keyword evidence="4" id="KW-0067">ATP-binding</keyword>